<dbReference type="InterPro" id="IPR052942">
    <property type="entry name" value="LPS_cholinephosphotransferase"/>
</dbReference>
<dbReference type="PANTHER" id="PTHR43404:SF2">
    <property type="entry name" value="LIPOPOLYSACCHARIDE CHOLINEPHOSPHOTRANSFERASE LICD"/>
    <property type="match status" value="1"/>
</dbReference>
<gene>
    <name evidence="3" type="ORF">BSTER_1555</name>
</gene>
<dbReference type="Pfam" id="PF04991">
    <property type="entry name" value="LicD"/>
    <property type="match status" value="1"/>
</dbReference>
<dbReference type="EMBL" id="JGZQ01000013">
    <property type="protein sequence ID" value="KFI94946.1"/>
    <property type="molecule type" value="Genomic_DNA"/>
</dbReference>
<accession>A0A087DHE6</accession>
<evidence type="ECO:0000313" key="3">
    <source>
        <dbReference type="EMBL" id="KFI94946.1"/>
    </source>
</evidence>
<organism evidence="3 4">
    <name type="scientific">Bifidobacterium adolescentis JCM 15918</name>
    <dbReference type="NCBI Taxonomy" id="1437612"/>
    <lineage>
        <taxon>Bacteria</taxon>
        <taxon>Bacillati</taxon>
        <taxon>Actinomycetota</taxon>
        <taxon>Actinomycetes</taxon>
        <taxon>Bifidobacteriales</taxon>
        <taxon>Bifidobacteriaceae</taxon>
        <taxon>Bifidobacterium</taxon>
    </lineage>
</organism>
<feature type="coiled-coil region" evidence="1">
    <location>
        <begin position="20"/>
        <end position="47"/>
    </location>
</feature>
<protein>
    <submittedName>
        <fullName evidence="3">LICD protein family superfamily protein</fullName>
    </submittedName>
</protein>
<keyword evidence="1" id="KW-0175">Coiled coil</keyword>
<dbReference type="InterPro" id="IPR007074">
    <property type="entry name" value="LicD/FKTN/FKRP_NTP_transf"/>
</dbReference>
<dbReference type="GO" id="GO:0009100">
    <property type="term" value="P:glycoprotein metabolic process"/>
    <property type="evidence" value="ECO:0007669"/>
    <property type="project" value="UniProtKB-ARBA"/>
</dbReference>
<proteinExistence type="predicted"/>
<feature type="domain" description="LicD/FKTN/FKRP nucleotidyltransferase" evidence="2">
    <location>
        <begin position="131"/>
        <end position="344"/>
    </location>
</feature>
<comment type="caution">
    <text evidence="3">The sequence shown here is derived from an EMBL/GenBank/DDBJ whole genome shotgun (WGS) entry which is preliminary data.</text>
</comment>
<name>A0A087DHE6_BIFAD</name>
<dbReference type="AlphaFoldDB" id="A0A087DHE6"/>
<dbReference type="Proteomes" id="UP000029091">
    <property type="component" value="Unassembled WGS sequence"/>
</dbReference>
<evidence type="ECO:0000259" key="2">
    <source>
        <dbReference type="Pfam" id="PF04991"/>
    </source>
</evidence>
<reference evidence="3 4" key="1">
    <citation type="submission" date="2014-03" db="EMBL/GenBank/DDBJ databases">
        <title>Genomics of Bifidobacteria.</title>
        <authorList>
            <person name="Ventura M."/>
            <person name="Milani C."/>
            <person name="Lugli G.A."/>
        </authorList>
    </citation>
    <scope>NUCLEOTIDE SEQUENCE [LARGE SCALE GENOMIC DNA]</scope>
    <source>
        <strain evidence="4">JCM 15918</strain>
    </source>
</reference>
<evidence type="ECO:0000256" key="1">
    <source>
        <dbReference type="SAM" id="Coils"/>
    </source>
</evidence>
<dbReference type="RefSeq" id="WP_235693679.1">
    <property type="nucleotide sequence ID" value="NZ_JDUX01000016.1"/>
</dbReference>
<evidence type="ECO:0000313" key="4">
    <source>
        <dbReference type="Proteomes" id="UP000029091"/>
    </source>
</evidence>
<dbReference type="PANTHER" id="PTHR43404">
    <property type="entry name" value="LIPOPOLYSACCHARIDE CHOLINEPHOSPHOTRANSFERASE LICD"/>
    <property type="match status" value="1"/>
</dbReference>
<sequence length="379" mass="44195">MASLARRLRERLFWPSERSMQKLMGRIDSLEHENAQLRDSLKAQESVLFEIRDWMHEIGEESCRVVHEVQRAQIAERSKEDIRFWAQYRDPGETDLETRKRFFLNLPKAEGDLRLLQSALNRMLCDFAEICRQNGINQYWLVGGTLLGAVRHHGFIPWDDDLDLGIMRDDLTCLQEVLTNNSKYKITVIWDRIVHCRQIRFAPRDTRIPGFIDLFPFDWVSSPNHDTFLKVQEYRKAAIETAEADMVVREAWDRNVYIPTESVAGKHIADAFDTQLDRMRRDGVVCSHEAAAGIVRAYDNMDHPSGFEWISSLDEFCPLDVQTFEGEQYPVPANYMYLLTHAYGNIFALPNDIGLHFEHVDKKALAQVDEQTVREYVNR</sequence>